<reference evidence="3 4" key="1">
    <citation type="submission" date="2019-01" db="EMBL/GenBank/DDBJ databases">
        <title>Nocardioides guangzhouensis sp. nov., an actinobacterium isolated from soil.</title>
        <authorList>
            <person name="Fu Y."/>
            <person name="Cai Y."/>
            <person name="Lin Z."/>
            <person name="Chen P."/>
        </authorList>
    </citation>
    <scope>NUCLEOTIDE SEQUENCE [LARGE SCALE GENOMIC DNA]</scope>
    <source>
        <strain evidence="3 4">NBRC 105384</strain>
    </source>
</reference>
<keyword evidence="2" id="KW-0812">Transmembrane</keyword>
<gene>
    <name evidence="3" type="ORF">ETU37_13090</name>
</gene>
<dbReference type="OrthoDB" id="156718at2"/>
<accession>A0A4Q5IZB3</accession>
<feature type="transmembrane region" description="Helical" evidence="2">
    <location>
        <begin position="161"/>
        <end position="180"/>
    </location>
</feature>
<evidence type="ECO:0000256" key="1">
    <source>
        <dbReference type="SAM" id="MobiDB-lite"/>
    </source>
</evidence>
<sequence>MTTTAYPTAYPVHLDARLETDLSRWRWLVKWLLLIPHYIVLAFLWLAFAVCSLFAFFAILFTGRYPRAIFEFNVGVLRWSWRVSYYSYGALGTDRYPPFSLEERPDYPTHLTVDYPERLSRGLVLVKWWLLAIPHYIVIGFFVGGASYTVSELDGGNGDPVLSTGLIGVLVLVASIVLLVTGTYPRSVFDLLLGLNRWVLRVAAYAGLMTDRYPPFRLDMGGDDPDGHLVLTPPRPDVPAQAGPSEPTRGDAPPPPLPPMEARPATPPATPPTSSGWGVGRVIALVVGCLLLFSGLATGAAALAMSLTNEVARDQDGFLMTPAKTLDTSTYAISSDRMELSVDEGAPSWAPESLFGDGRVVADPQGDHDLFVGVAPTSDVNAWFGDTSRVVVDDLSGVVRYRAEGSGKLDGLPADQGFWVASQQGPGRQSVTWPLSNGDWTVVVMNADGASGVNAQVRAGATLPVFGWATAALWWTTAGLILVGAVIVVLAVATRRTTTGPSALSG</sequence>
<feature type="compositionally biased region" description="Pro residues" evidence="1">
    <location>
        <begin position="252"/>
        <end position="271"/>
    </location>
</feature>
<name>A0A4Q5IZB3_9ACTN</name>
<dbReference type="AlphaFoldDB" id="A0A4Q5IZB3"/>
<dbReference type="InterPro" id="IPR025498">
    <property type="entry name" value="DUF4389"/>
</dbReference>
<feature type="transmembrane region" description="Helical" evidence="2">
    <location>
        <begin position="128"/>
        <end position="149"/>
    </location>
</feature>
<comment type="caution">
    <text evidence="3">The sequence shown here is derived from an EMBL/GenBank/DDBJ whole genome shotgun (WGS) entry which is preliminary data.</text>
</comment>
<dbReference type="RefSeq" id="WP_129987777.1">
    <property type="nucleotide sequence ID" value="NZ_SDPU01000023.1"/>
</dbReference>
<keyword evidence="2" id="KW-1133">Transmembrane helix</keyword>
<dbReference type="EMBL" id="SDPU01000023">
    <property type="protein sequence ID" value="RYU11502.1"/>
    <property type="molecule type" value="Genomic_DNA"/>
</dbReference>
<protein>
    <submittedName>
        <fullName evidence="3">DUF4389 domain-containing protein</fullName>
    </submittedName>
</protein>
<dbReference type="Pfam" id="PF14333">
    <property type="entry name" value="DUF4389"/>
    <property type="match status" value="2"/>
</dbReference>
<evidence type="ECO:0000313" key="4">
    <source>
        <dbReference type="Proteomes" id="UP000291189"/>
    </source>
</evidence>
<feature type="transmembrane region" description="Helical" evidence="2">
    <location>
        <begin position="35"/>
        <end position="61"/>
    </location>
</feature>
<keyword evidence="2" id="KW-0472">Membrane</keyword>
<organism evidence="3 4">
    <name type="scientific">Nocardioides iriomotensis</name>
    <dbReference type="NCBI Taxonomy" id="715784"/>
    <lineage>
        <taxon>Bacteria</taxon>
        <taxon>Bacillati</taxon>
        <taxon>Actinomycetota</taxon>
        <taxon>Actinomycetes</taxon>
        <taxon>Propionibacteriales</taxon>
        <taxon>Nocardioidaceae</taxon>
        <taxon>Nocardioides</taxon>
    </lineage>
</organism>
<feature type="transmembrane region" description="Helical" evidence="2">
    <location>
        <begin position="282"/>
        <end position="305"/>
    </location>
</feature>
<proteinExistence type="predicted"/>
<feature type="transmembrane region" description="Helical" evidence="2">
    <location>
        <begin position="472"/>
        <end position="493"/>
    </location>
</feature>
<feature type="region of interest" description="Disordered" evidence="1">
    <location>
        <begin position="224"/>
        <end position="274"/>
    </location>
</feature>
<keyword evidence="4" id="KW-1185">Reference proteome</keyword>
<evidence type="ECO:0000256" key="2">
    <source>
        <dbReference type="SAM" id="Phobius"/>
    </source>
</evidence>
<evidence type="ECO:0000313" key="3">
    <source>
        <dbReference type="EMBL" id="RYU11502.1"/>
    </source>
</evidence>
<dbReference type="Proteomes" id="UP000291189">
    <property type="component" value="Unassembled WGS sequence"/>
</dbReference>